<dbReference type="Proteomes" id="UP001303407">
    <property type="component" value="Chromosome"/>
</dbReference>
<dbReference type="PROSITE" id="PS51257">
    <property type="entry name" value="PROKAR_LIPOPROTEIN"/>
    <property type="match status" value="1"/>
</dbReference>
<name>A0ABY9XZ94_9FLAO</name>
<keyword evidence="3" id="KW-0456">Lyase</keyword>
<sequence>MNTLKCLLLFVGLIFLTGCSSDSPVEESSNKILIKSIIINGSNIEDGTAKQLQLVILPNNASNKSVTWSVSDETIATISSTGLLTPIDNGTITVTVLANDDSAISVEKTFQISGVTGPPVLVNNIIISGNDITDGNPQQLTVEVLPAEATNKIVTWTVSEPLMADITSEGLLTPKDNGTVTITATATDGSGTSNQFIMNISGVTPVYATILKAENMLLWQRSNGGWPKEPYNNFSGYEREQTAGEISTANSTKNNTDTTIDNGHTHGEIRVLLSAYKATNNPEYLAAAERGIDFLFEMQYDNGGWPQYYPLRNNYSRHITYNDNAMGDVMYLMRDIFLKRSNLDLIDESYVAAAQTAFDKGIQVILDTQVTINGVKTAWCAQHDAITLLPVDARDYELASNSGSESVKVVELLMSLDNPSSEVIDAVNSAVAWFESVKIVDYALQTIGGDKVLVASPGNVMWGRFYTLGDYTGHKYEALFNTFGPNEPFFCSRVADTEGGGPRKTIAEISYERRNGYSWYGDWPARLIGSDYTNWKNKNGI</sequence>
<dbReference type="RefSeq" id="WP_415861167.1">
    <property type="nucleotide sequence ID" value="NZ_CP134536.1"/>
</dbReference>
<dbReference type="SUPFAM" id="SSF81853">
    <property type="entry name" value="Family 10 polysaccharide lyase"/>
    <property type="match status" value="1"/>
</dbReference>
<dbReference type="SUPFAM" id="SSF49373">
    <property type="entry name" value="Invasin/intimin cell-adhesion fragments"/>
    <property type="match status" value="2"/>
</dbReference>
<accession>A0ABY9XZ94</accession>
<protein>
    <submittedName>
        <fullName evidence="3">Pectate lyase</fullName>
        <ecNumber evidence="3">4.2.2.2</ecNumber>
    </submittedName>
</protein>
<organism evidence="3 4">
    <name type="scientific">Thalassobellus suaedae</name>
    <dbReference type="NCBI Taxonomy" id="3074124"/>
    <lineage>
        <taxon>Bacteria</taxon>
        <taxon>Pseudomonadati</taxon>
        <taxon>Bacteroidota</taxon>
        <taxon>Flavobacteriia</taxon>
        <taxon>Flavobacteriales</taxon>
        <taxon>Flavobacteriaceae</taxon>
        <taxon>Thalassobellus</taxon>
    </lineage>
</organism>
<dbReference type="InterPro" id="IPR003343">
    <property type="entry name" value="Big_2"/>
</dbReference>
<dbReference type="EC" id="4.2.2.2" evidence="3"/>
<dbReference type="EMBL" id="CP134536">
    <property type="protein sequence ID" value="WNH11190.1"/>
    <property type="molecule type" value="Genomic_DNA"/>
</dbReference>
<dbReference type="InterPro" id="IPR008964">
    <property type="entry name" value="Invasin/intimin_cell_adhesion"/>
</dbReference>
<evidence type="ECO:0000259" key="2">
    <source>
        <dbReference type="SMART" id="SM00635"/>
    </source>
</evidence>
<evidence type="ECO:0000313" key="3">
    <source>
        <dbReference type="EMBL" id="WNH11190.1"/>
    </source>
</evidence>
<feature type="chain" id="PRO_5045387825" evidence="1">
    <location>
        <begin position="23"/>
        <end position="541"/>
    </location>
</feature>
<dbReference type="SMART" id="SM00635">
    <property type="entry name" value="BID_2"/>
    <property type="match status" value="2"/>
</dbReference>
<evidence type="ECO:0000256" key="1">
    <source>
        <dbReference type="SAM" id="SignalP"/>
    </source>
</evidence>
<proteinExistence type="predicted"/>
<gene>
    <name evidence="3" type="primary">pelA</name>
    <name evidence="3" type="ORF">RHP49_09675</name>
</gene>
<dbReference type="Gene3D" id="1.50.10.20">
    <property type="match status" value="1"/>
</dbReference>
<reference evidence="3 4" key="1">
    <citation type="submission" date="2023-09" db="EMBL/GenBank/DDBJ databases">
        <title>Thalassobella suaedae gen. nov., sp. nov., a marine bacterium of the family Flavobacteriaceae isolated from a halophyte Suaeda japonica.</title>
        <authorList>
            <person name="Lee S.Y."/>
            <person name="Hwang C.Y."/>
        </authorList>
    </citation>
    <scope>NUCLEOTIDE SEQUENCE [LARGE SCALE GENOMIC DNA]</scope>
    <source>
        <strain evidence="3 4">HL-DH10</strain>
    </source>
</reference>
<keyword evidence="1" id="KW-0732">Signal</keyword>
<dbReference type="NCBIfam" id="TIGR02474">
    <property type="entry name" value="pec_lyase"/>
    <property type="match status" value="1"/>
</dbReference>
<keyword evidence="4" id="KW-1185">Reference proteome</keyword>
<dbReference type="InterPro" id="IPR012669">
    <property type="entry name" value="Pectate_lyase"/>
</dbReference>
<dbReference type="Pfam" id="PF02368">
    <property type="entry name" value="Big_2"/>
    <property type="match status" value="2"/>
</dbReference>
<feature type="signal peptide" evidence="1">
    <location>
        <begin position="1"/>
        <end position="22"/>
    </location>
</feature>
<dbReference type="Gene3D" id="2.60.40.1080">
    <property type="match status" value="2"/>
</dbReference>
<dbReference type="GO" id="GO:0030570">
    <property type="term" value="F:pectate lyase activity"/>
    <property type="evidence" value="ECO:0007669"/>
    <property type="project" value="UniProtKB-EC"/>
</dbReference>
<feature type="domain" description="BIG2" evidence="2">
    <location>
        <begin position="121"/>
        <end position="196"/>
    </location>
</feature>
<dbReference type="Pfam" id="PF09492">
    <property type="entry name" value="Pec_lyase"/>
    <property type="match status" value="1"/>
</dbReference>
<evidence type="ECO:0000313" key="4">
    <source>
        <dbReference type="Proteomes" id="UP001303407"/>
    </source>
</evidence>
<feature type="domain" description="BIG2" evidence="2">
    <location>
        <begin position="33"/>
        <end position="108"/>
    </location>
</feature>